<protein>
    <submittedName>
        <fullName evidence="1">Zinc-binding oxidoreductase-like protein ToxD</fullName>
    </submittedName>
</protein>
<dbReference type="Proteomes" id="UP000249748">
    <property type="component" value="Unassembled WGS sequence"/>
</dbReference>
<proteinExistence type="predicted"/>
<gene>
    <name evidence="1" type="ORF">BO79DRAFT_244588</name>
</gene>
<keyword evidence="2" id="KW-1185">Reference proteome</keyword>
<evidence type="ECO:0000313" key="2">
    <source>
        <dbReference type="Proteomes" id="UP000249748"/>
    </source>
</evidence>
<sequence>MKEALVFRKNGPMEVKIHSVPIPKPGPDEILIKVVVSGTNPKDWKFPDWMDAFDGKNTGDDIAGYVHEVGQNVSEFRVGDRVAAFHDYMTPHGSFAEYAIGNVHATFHIPPHISFEEAATVPLAALTASIALFARLGLPEPWLGNKSWATKPAGGVLVYGAATAVGSFAIRLLQKADIHPIIGVAGKGMDYARSLMNSEKGDVVIDYRDGESAIVRGIQDAIPAGESLQYALDAVSEASSFQVVEKVLDQTSGAVSLVTPEAPKHLFSTIRVEFSNVGSSHGDDKDFAYVWSRMISRGLSEGWLKPHPHEVTPGGLEGVETALNNLKAGKASAVKITSTDKSIIERGISAVYIHETSKQ</sequence>
<organism evidence="1 2">
    <name type="scientific">Aspergillus costaricaensis CBS 115574</name>
    <dbReference type="NCBI Taxonomy" id="1448317"/>
    <lineage>
        <taxon>Eukaryota</taxon>
        <taxon>Fungi</taxon>
        <taxon>Dikarya</taxon>
        <taxon>Ascomycota</taxon>
        <taxon>Pezizomycotina</taxon>
        <taxon>Eurotiomycetes</taxon>
        <taxon>Eurotiomycetidae</taxon>
        <taxon>Eurotiales</taxon>
        <taxon>Aspergillaceae</taxon>
        <taxon>Aspergillus</taxon>
        <taxon>Aspergillus subgen. Circumdati</taxon>
    </lineage>
</organism>
<dbReference type="EMBL" id="KZ824545">
    <property type="protein sequence ID" value="RAK90224.1"/>
    <property type="molecule type" value="Genomic_DNA"/>
</dbReference>
<reference evidence="1" key="1">
    <citation type="submission" date="2018-02" db="EMBL/GenBank/DDBJ databases">
        <title>The genomes of Aspergillus section Nigri reveals drivers in fungal speciation.</title>
        <authorList>
            <consortium name="DOE Joint Genome Institute"/>
            <person name="Vesth T.C."/>
            <person name="Nybo J."/>
            <person name="Theobald S."/>
            <person name="Brandl J."/>
            <person name="Frisvad J.C."/>
            <person name="Nielsen K.F."/>
            <person name="Lyhne E.K."/>
            <person name="Kogle M.E."/>
            <person name="Kuo A."/>
            <person name="Riley R."/>
            <person name="Clum A."/>
            <person name="Nolan M."/>
            <person name="Lipzen A."/>
            <person name="Salamov A."/>
            <person name="Henrissat B."/>
            <person name="Wiebenga A."/>
            <person name="De vries R.P."/>
            <person name="Grigoriev I.V."/>
            <person name="Mortensen U.H."/>
            <person name="Andersen M.R."/>
            <person name="Baker S.E."/>
        </authorList>
    </citation>
    <scope>NUCLEOTIDE SEQUENCE</scope>
    <source>
        <strain evidence="1">CBS 115574</strain>
    </source>
</reference>
<accession>A0ACD1II36</accession>
<evidence type="ECO:0000313" key="1">
    <source>
        <dbReference type="EMBL" id="RAK90224.1"/>
    </source>
</evidence>
<name>A0ACD1II36_9EURO</name>